<feature type="region of interest" description="Disordered" evidence="10">
    <location>
        <begin position="138"/>
        <end position="167"/>
    </location>
</feature>
<keyword evidence="5" id="KW-0963">Cytoplasm</keyword>
<sequence length="616" mass="69620">MAVEGKENEVVLKDRLEASQEQKKAENVADGKVAEVIKDLEKVDKPKQSENVEEKGVALVEDGTVAEAVKDLQKVDEPKQSGNVEEKGITLVEDGTVAEAIKDLENVDETKQTENVEEKGVALIEDGKVAGAIKELEKVEVENKNGSDKGESSSSPSDGKGGESSLMIEEKGLFSDLREYEKKALTELRSKIEEAILMNELFKGKKKEKEVQKEMPGSKDEEDSVKDKQKEKEEKNEEKSNVDKGKSKVEDEEEKSDEGTKVEKEVEIDENISLWGVPLLPSKGDEGTDILLLKFLTAREFKVNDAFEMLKNTLKWRKVNKIDSIVEEDFGNEYDTIACTKGLDREGHMVCYNVYGVFANDEVYNKTIGTEATRERFLRWRFQLMEKQIQKLDFKPCGVSSLLQINDLKNTPGPSRKDIRLATKRAVGTLQDNYPEFVERNIFINVPFWYYAFNALLSPFLTQRTKSKFVFSRPSRVTETLLKYISAEEIPVQYGGLRKENDPHFSTKDAASEITVKAGATETIEIPAPEVGNTLMWDLTIAGWDVNYKEEFVPTDEGSYTVIVKKGRKISWQEDSIRNSFRNNEPGKVVITVENGIFKKKRVLYRYKTMDTSASS</sequence>
<keyword evidence="8" id="KW-0472">Membrane</keyword>
<dbReference type="PROSITE" id="PS50866">
    <property type="entry name" value="GOLD"/>
    <property type="match status" value="1"/>
</dbReference>
<keyword evidence="4" id="KW-0813">Transport</keyword>
<dbReference type="EMBL" id="JBFOLJ010000011">
    <property type="protein sequence ID" value="KAL2495715.1"/>
    <property type="molecule type" value="Genomic_DNA"/>
</dbReference>
<dbReference type="GO" id="GO:0005737">
    <property type="term" value="C:cytoplasm"/>
    <property type="evidence" value="ECO:0007669"/>
    <property type="project" value="UniProtKB-SubCell"/>
</dbReference>
<evidence type="ECO:0000256" key="2">
    <source>
        <dbReference type="ARBA" id="ARBA00004496"/>
    </source>
</evidence>
<dbReference type="InterPro" id="IPR056794">
    <property type="entry name" value="PATL1-6_C_GOLD"/>
</dbReference>
<dbReference type="Pfam" id="PF03765">
    <property type="entry name" value="CRAL_TRIO_N"/>
    <property type="match status" value="1"/>
</dbReference>
<dbReference type="InterPro" id="IPR001251">
    <property type="entry name" value="CRAL-TRIO_dom"/>
</dbReference>
<dbReference type="InterPro" id="IPR009038">
    <property type="entry name" value="GOLD_dom"/>
</dbReference>
<dbReference type="Gene3D" id="1.10.8.20">
    <property type="entry name" value="N-terminal domain of phosphatidylinositol transfer protein sec14p"/>
    <property type="match status" value="1"/>
</dbReference>
<comment type="caution">
    <text evidence="13">The sequence shown here is derived from an EMBL/GenBank/DDBJ whole genome shotgun (WGS) entry which is preliminary data.</text>
</comment>
<evidence type="ECO:0000313" key="14">
    <source>
        <dbReference type="Proteomes" id="UP001604277"/>
    </source>
</evidence>
<evidence type="ECO:0000256" key="3">
    <source>
        <dbReference type="ARBA" id="ARBA00007155"/>
    </source>
</evidence>
<dbReference type="Pfam" id="PF00650">
    <property type="entry name" value="CRAL_TRIO"/>
    <property type="match status" value="1"/>
</dbReference>
<feature type="compositionally biased region" description="Basic and acidic residues" evidence="10">
    <location>
        <begin position="207"/>
        <end position="249"/>
    </location>
</feature>
<protein>
    <submittedName>
        <fullName evidence="13">Patellin-4-like</fullName>
    </submittedName>
</protein>
<dbReference type="SMART" id="SM01100">
    <property type="entry name" value="CRAL_TRIO_N"/>
    <property type="match status" value="1"/>
</dbReference>
<dbReference type="AlphaFoldDB" id="A0ABD1S4R2"/>
<comment type="similarity">
    <text evidence="3">Belongs to the patellin family.</text>
</comment>
<feature type="region of interest" description="Disordered" evidence="10">
    <location>
        <begin position="206"/>
        <end position="263"/>
    </location>
</feature>
<evidence type="ECO:0000256" key="8">
    <source>
        <dbReference type="ARBA" id="ARBA00023136"/>
    </source>
</evidence>
<dbReference type="GO" id="GO:0016020">
    <property type="term" value="C:membrane"/>
    <property type="evidence" value="ECO:0007669"/>
    <property type="project" value="UniProtKB-SubCell"/>
</dbReference>
<dbReference type="Pfam" id="PF25099">
    <property type="entry name" value="GOLD_PATL1_C"/>
    <property type="match status" value="1"/>
</dbReference>
<proteinExistence type="inferred from homology"/>
<dbReference type="PROSITE" id="PS50191">
    <property type="entry name" value="CRAL_TRIO"/>
    <property type="match status" value="1"/>
</dbReference>
<evidence type="ECO:0000256" key="9">
    <source>
        <dbReference type="ARBA" id="ARBA00023306"/>
    </source>
</evidence>
<feature type="region of interest" description="Disordered" evidence="10">
    <location>
        <begin position="1"/>
        <end position="25"/>
    </location>
</feature>
<dbReference type="PANTHER" id="PTHR45932:SF2">
    <property type="entry name" value="PATELLIN-4"/>
    <property type="match status" value="1"/>
</dbReference>
<keyword evidence="9" id="KW-0131">Cell cycle</keyword>
<dbReference type="GO" id="GO:0051301">
    <property type="term" value="P:cell division"/>
    <property type="evidence" value="ECO:0007669"/>
    <property type="project" value="UniProtKB-KW"/>
</dbReference>
<dbReference type="SUPFAM" id="SSF46938">
    <property type="entry name" value="CRAL/TRIO N-terminal domain"/>
    <property type="match status" value="1"/>
</dbReference>
<organism evidence="13 14">
    <name type="scientific">Forsythia ovata</name>
    <dbReference type="NCBI Taxonomy" id="205694"/>
    <lineage>
        <taxon>Eukaryota</taxon>
        <taxon>Viridiplantae</taxon>
        <taxon>Streptophyta</taxon>
        <taxon>Embryophyta</taxon>
        <taxon>Tracheophyta</taxon>
        <taxon>Spermatophyta</taxon>
        <taxon>Magnoliopsida</taxon>
        <taxon>eudicotyledons</taxon>
        <taxon>Gunneridae</taxon>
        <taxon>Pentapetalae</taxon>
        <taxon>asterids</taxon>
        <taxon>lamiids</taxon>
        <taxon>Lamiales</taxon>
        <taxon>Oleaceae</taxon>
        <taxon>Forsythieae</taxon>
        <taxon>Forsythia</taxon>
    </lineage>
</organism>
<dbReference type="InterPro" id="IPR011074">
    <property type="entry name" value="CRAL/TRIO_N_dom"/>
</dbReference>
<evidence type="ECO:0000313" key="13">
    <source>
        <dbReference type="EMBL" id="KAL2495715.1"/>
    </source>
</evidence>
<evidence type="ECO:0000256" key="1">
    <source>
        <dbReference type="ARBA" id="ARBA00004370"/>
    </source>
</evidence>
<dbReference type="InterPro" id="IPR036865">
    <property type="entry name" value="CRAL-TRIO_dom_sf"/>
</dbReference>
<evidence type="ECO:0000256" key="10">
    <source>
        <dbReference type="SAM" id="MobiDB-lite"/>
    </source>
</evidence>
<evidence type="ECO:0000259" key="11">
    <source>
        <dbReference type="PROSITE" id="PS50191"/>
    </source>
</evidence>
<feature type="compositionally biased region" description="Basic and acidic residues" evidence="10">
    <location>
        <begin position="138"/>
        <end position="151"/>
    </location>
</feature>
<evidence type="ECO:0000256" key="6">
    <source>
        <dbReference type="ARBA" id="ARBA00022618"/>
    </source>
</evidence>
<feature type="domain" description="GOLD" evidence="12">
    <location>
        <begin position="507"/>
        <end position="609"/>
    </location>
</feature>
<name>A0ABD1S4R2_9LAMI</name>
<keyword evidence="7" id="KW-0446">Lipid-binding</keyword>
<dbReference type="InterPro" id="IPR044834">
    <property type="entry name" value="PATL"/>
</dbReference>
<dbReference type="CDD" id="cd00170">
    <property type="entry name" value="SEC14"/>
    <property type="match status" value="1"/>
</dbReference>
<dbReference type="Gene3D" id="2.60.120.680">
    <property type="entry name" value="GOLD domain"/>
    <property type="match status" value="1"/>
</dbReference>
<feature type="domain" description="CRAL-TRIO" evidence="11">
    <location>
        <begin position="327"/>
        <end position="502"/>
    </location>
</feature>
<keyword evidence="14" id="KW-1185">Reference proteome</keyword>
<evidence type="ECO:0000259" key="12">
    <source>
        <dbReference type="PROSITE" id="PS50866"/>
    </source>
</evidence>
<evidence type="ECO:0000256" key="7">
    <source>
        <dbReference type="ARBA" id="ARBA00023121"/>
    </source>
</evidence>
<dbReference type="InterPro" id="IPR036273">
    <property type="entry name" value="CRAL/TRIO_N_dom_sf"/>
</dbReference>
<dbReference type="Gene3D" id="3.40.525.10">
    <property type="entry name" value="CRAL-TRIO lipid binding domain"/>
    <property type="match status" value="1"/>
</dbReference>
<evidence type="ECO:0000256" key="5">
    <source>
        <dbReference type="ARBA" id="ARBA00022490"/>
    </source>
</evidence>
<comment type="subcellular location">
    <subcellularLocation>
        <location evidence="2">Cytoplasm</location>
    </subcellularLocation>
    <subcellularLocation>
        <location evidence="1">Membrane</location>
    </subcellularLocation>
</comment>
<dbReference type="Proteomes" id="UP001604277">
    <property type="component" value="Unassembled WGS sequence"/>
</dbReference>
<evidence type="ECO:0000256" key="4">
    <source>
        <dbReference type="ARBA" id="ARBA00022448"/>
    </source>
</evidence>
<dbReference type="SMART" id="SM00516">
    <property type="entry name" value="SEC14"/>
    <property type="match status" value="1"/>
</dbReference>
<dbReference type="InterPro" id="IPR011990">
    <property type="entry name" value="TPR-like_helical_dom_sf"/>
</dbReference>
<dbReference type="Gene3D" id="1.25.40.10">
    <property type="entry name" value="Tetratricopeptide repeat domain"/>
    <property type="match status" value="1"/>
</dbReference>
<gene>
    <name evidence="13" type="ORF">Fot_39472</name>
</gene>
<dbReference type="SUPFAM" id="SSF52087">
    <property type="entry name" value="CRAL/TRIO domain"/>
    <property type="match status" value="1"/>
</dbReference>
<dbReference type="GO" id="GO:0008289">
    <property type="term" value="F:lipid binding"/>
    <property type="evidence" value="ECO:0007669"/>
    <property type="project" value="UniProtKB-KW"/>
</dbReference>
<reference evidence="14" key="1">
    <citation type="submission" date="2024-07" db="EMBL/GenBank/DDBJ databases">
        <title>Two chromosome-level genome assemblies of Korean endemic species Abeliophyllum distichum and Forsythia ovata (Oleaceae).</title>
        <authorList>
            <person name="Jang H."/>
        </authorList>
    </citation>
    <scope>NUCLEOTIDE SEQUENCE [LARGE SCALE GENOMIC DNA]</scope>
</reference>
<dbReference type="PANTHER" id="PTHR45932">
    <property type="entry name" value="PATELLIN-1"/>
    <property type="match status" value="1"/>
</dbReference>
<accession>A0ABD1S4R2</accession>
<keyword evidence="6" id="KW-0132">Cell division</keyword>